<dbReference type="PANTHER" id="PTHR47844:SF1">
    <property type="entry name" value="EXOSTOSIN-LIKE 2"/>
    <property type="match status" value="1"/>
</dbReference>
<evidence type="ECO:0000256" key="1">
    <source>
        <dbReference type="ARBA" id="ARBA00004651"/>
    </source>
</evidence>
<feature type="transmembrane region" description="Helical" evidence="12">
    <location>
        <begin position="305"/>
        <end position="329"/>
    </location>
</feature>
<accession>J3KM04</accession>
<dbReference type="GeneID" id="4567097"/>
<dbReference type="PANTHER" id="PTHR47844">
    <property type="entry name" value="SYNTHASE CPS1, PUTATIVE (AFU_ORTHOLOGUE AFUA_7G02500)-RELATED"/>
    <property type="match status" value="1"/>
</dbReference>
<evidence type="ECO:0000256" key="2">
    <source>
        <dbReference type="ARBA" id="ARBA00022448"/>
    </source>
</evidence>
<sequence length="1009" mass="114764">METPYGFIFLFVFVYRYARLVVNQWACWMLEPIHPRQGPKMSREDVTVVIPCLEANQELETTVISILASAPRNIILVTTKRNCRPLEEMVNKLGRRSGKTELQVKVVQDPNKRDQMAAGIRHVNTEITVFADDDVEWPPNLLQWIIAPFEAKEKIGAVVTCQRLQRRNPRNLIHRIWLFLGALYLERRNFDCAATNYMDGGIPCISGRTAAYRTSIVKDEGFLKAFCDETCWGKKLGPDDDNFLTRWMIEKGWDIFFQNHPDAMVQTTLEDNTKYLLQCLRWSRSNWRSNLKSLVTLRTWRRHPYSIYAVFLTTPLLPPAALMDALLIWLCHRVTGYDQVLHFRSLALLLGWMFVSKFIKFVDYYRQHPSDIVLLPVSILFGYVHGIIKIYAFLTLHVTTWGGREVDVDARRRKDDPSQGVLGPTIKGGHTTISQSQQGQAVWRHYITTFQLLAPVFWPEGISQWLHPLSIGVCILVDRALNVMTPFQTGQAIQDMISRSDRLSVGEILTVAIPYLLEHLTVTLRIQRYCWWTLEKNWSRKIKVMTYNKVMGLSGDFHLSESSDPLDLMSRLGGLESLVSSIAFPMTAFLDLILSVHALYLHFGIRLAVYYSITAATYLWYSQWLLSPREMQKHTLENKQQESLITRESIANWLMVASHNRFLRKQGQVSKAVDASLESSLRQKLLSFRARIIKDAIILIAVAMAAASQQDRQAKDLVIIWTLWTNLSNVLGCLTDGADGLKRIGVQLEPVIEVLKRKPAVFTRKDAPILTDVSGDIEFKNVTFSYGGQPVLNSVSFHLHGGQTTAIVGPSGSGKSTILNLLLRLFDPQSGSISVQGHNISEICLGSFRDSVAVVHQDPKFFTGSVRQNIAFIKDDVDDHEIEAACKAAEIYDYLIRRKGRFDTNIQEMSGGQRQRIAIARGVVRDAQILCLDEPTSHLDGNTAAKIWGNLKAHFNRKTVVMVTHQLHLAKDAHCIIVMQNGEAVEQGTHAMLMEQKGCYYKMWKSTKE</sequence>
<gene>
    <name evidence="14" type="ORF">CIMG_02738</name>
</gene>
<keyword evidence="15" id="KW-1185">Reference proteome</keyword>
<dbReference type="GO" id="GO:0140359">
    <property type="term" value="F:ABC-type transporter activity"/>
    <property type="evidence" value="ECO:0007669"/>
    <property type="project" value="InterPro"/>
</dbReference>
<dbReference type="EMBL" id="GG704911">
    <property type="protein sequence ID" value="EAS37384.3"/>
    <property type="molecule type" value="Genomic_DNA"/>
</dbReference>
<dbReference type="Pfam" id="PF13641">
    <property type="entry name" value="Glyco_tranf_2_3"/>
    <property type="match status" value="1"/>
</dbReference>
<keyword evidence="11" id="KW-0325">Glycoprotein</keyword>
<evidence type="ECO:0000256" key="9">
    <source>
        <dbReference type="ARBA" id="ARBA00022989"/>
    </source>
</evidence>
<evidence type="ECO:0000313" key="15">
    <source>
        <dbReference type="Proteomes" id="UP000001261"/>
    </source>
</evidence>
<dbReference type="OrthoDB" id="4200921at2759"/>
<protein>
    <submittedName>
        <fullName evidence="14">Polysaccharide synthase Cps1</fullName>
    </submittedName>
</protein>
<keyword evidence="6 12" id="KW-0812">Transmembrane</keyword>
<dbReference type="CDD" id="cd06434">
    <property type="entry name" value="GT2_HAS"/>
    <property type="match status" value="1"/>
</dbReference>
<feature type="transmembrane region" description="Helical" evidence="12">
    <location>
        <begin position="607"/>
        <end position="626"/>
    </location>
</feature>
<feature type="domain" description="ABC transporter" evidence="13">
    <location>
        <begin position="777"/>
        <end position="1006"/>
    </location>
</feature>
<feature type="transmembrane region" description="Helical" evidence="12">
    <location>
        <begin position="341"/>
        <end position="360"/>
    </location>
</feature>
<evidence type="ECO:0000256" key="11">
    <source>
        <dbReference type="ARBA" id="ARBA00023180"/>
    </source>
</evidence>
<dbReference type="InterPro" id="IPR036640">
    <property type="entry name" value="ABC1_TM_sf"/>
</dbReference>
<evidence type="ECO:0000256" key="5">
    <source>
        <dbReference type="ARBA" id="ARBA00022679"/>
    </source>
</evidence>
<dbReference type="SUPFAM" id="SSF52540">
    <property type="entry name" value="P-loop containing nucleoside triphosphate hydrolases"/>
    <property type="match status" value="1"/>
</dbReference>
<evidence type="ECO:0000256" key="12">
    <source>
        <dbReference type="SAM" id="Phobius"/>
    </source>
</evidence>
<keyword evidence="3" id="KW-1003">Cell membrane</keyword>
<dbReference type="Gene3D" id="3.90.550.10">
    <property type="entry name" value="Spore Coat Polysaccharide Biosynthesis Protein SpsA, Chain A"/>
    <property type="match status" value="1"/>
</dbReference>
<dbReference type="GO" id="GO:0016757">
    <property type="term" value="F:glycosyltransferase activity"/>
    <property type="evidence" value="ECO:0007669"/>
    <property type="project" value="UniProtKB-KW"/>
</dbReference>
<evidence type="ECO:0000256" key="3">
    <source>
        <dbReference type="ARBA" id="ARBA00022475"/>
    </source>
</evidence>
<evidence type="ECO:0000256" key="8">
    <source>
        <dbReference type="ARBA" id="ARBA00022840"/>
    </source>
</evidence>
<dbReference type="InterPro" id="IPR029044">
    <property type="entry name" value="Nucleotide-diphossugar_trans"/>
</dbReference>
<dbReference type="Gene3D" id="3.40.50.300">
    <property type="entry name" value="P-loop containing nucleotide triphosphate hydrolases"/>
    <property type="match status" value="1"/>
</dbReference>
<feature type="transmembrane region" description="Helical" evidence="12">
    <location>
        <begin position="578"/>
        <end position="601"/>
    </location>
</feature>
<evidence type="ECO:0000256" key="10">
    <source>
        <dbReference type="ARBA" id="ARBA00023136"/>
    </source>
</evidence>
<dbReference type="Pfam" id="PF00664">
    <property type="entry name" value="ABC_membrane"/>
    <property type="match status" value="1"/>
</dbReference>
<dbReference type="InterPro" id="IPR017871">
    <property type="entry name" value="ABC_transporter-like_CS"/>
</dbReference>
<reference evidence="15" key="1">
    <citation type="journal article" date="2009" name="Genome Res.">
        <title>Comparative genomic analyses of the human fungal pathogens Coccidioides and their relatives.</title>
        <authorList>
            <person name="Sharpton T.J."/>
            <person name="Stajich J.E."/>
            <person name="Rounsley S.D."/>
            <person name="Gardner M.J."/>
            <person name="Wortman J.R."/>
            <person name="Jordar V.S."/>
            <person name="Maiti R."/>
            <person name="Kodira C.D."/>
            <person name="Neafsey D.E."/>
            <person name="Zeng Q."/>
            <person name="Hung C.-Y."/>
            <person name="McMahan C."/>
            <person name="Muszewska A."/>
            <person name="Grynberg M."/>
            <person name="Mandel M.A."/>
            <person name="Kellner E.M."/>
            <person name="Barker B.M."/>
            <person name="Galgiani J.N."/>
            <person name="Orbach M.J."/>
            <person name="Kirkland T.N."/>
            <person name="Cole G.T."/>
            <person name="Henn M.R."/>
            <person name="Birren B.W."/>
            <person name="Taylor J.W."/>
        </authorList>
    </citation>
    <scope>NUCLEOTIDE SEQUENCE [LARGE SCALE GENOMIC DNA]</scope>
    <source>
        <strain evidence="15">RS</strain>
    </source>
</reference>
<dbReference type="VEuPathDB" id="FungiDB:CIMG_02738"/>
<keyword evidence="8" id="KW-0067">ATP-binding</keyword>
<keyword evidence="4" id="KW-0328">Glycosyltransferase</keyword>
<dbReference type="Pfam" id="PF00005">
    <property type="entry name" value="ABC_tran"/>
    <property type="match status" value="1"/>
</dbReference>
<dbReference type="PROSITE" id="PS50893">
    <property type="entry name" value="ABC_TRANSPORTER_2"/>
    <property type="match status" value="1"/>
</dbReference>
<keyword evidence="7" id="KW-0547">Nucleotide-binding</keyword>
<dbReference type="AlphaFoldDB" id="J3KM04"/>
<keyword evidence="10 12" id="KW-0472">Membrane</keyword>
<dbReference type="PROSITE" id="PS00211">
    <property type="entry name" value="ABC_TRANSPORTER_1"/>
    <property type="match status" value="1"/>
</dbReference>
<organism evidence="14 15">
    <name type="scientific">Coccidioides immitis (strain RS)</name>
    <name type="common">Valley fever fungus</name>
    <dbReference type="NCBI Taxonomy" id="246410"/>
    <lineage>
        <taxon>Eukaryota</taxon>
        <taxon>Fungi</taxon>
        <taxon>Dikarya</taxon>
        <taxon>Ascomycota</taxon>
        <taxon>Pezizomycotina</taxon>
        <taxon>Eurotiomycetes</taxon>
        <taxon>Eurotiomycetidae</taxon>
        <taxon>Onygenales</taxon>
        <taxon>Onygenaceae</taxon>
        <taxon>Coccidioides</taxon>
    </lineage>
</organism>
<keyword evidence="2" id="KW-0813">Transport</keyword>
<keyword evidence="5" id="KW-0808">Transferase</keyword>
<dbReference type="FunFam" id="3.40.50.300:FF:000221">
    <property type="entry name" value="Multidrug ABC transporter ATP-binding protein"/>
    <property type="match status" value="1"/>
</dbReference>
<dbReference type="InterPro" id="IPR052427">
    <property type="entry name" value="Glycosyltrans_GT2/GT47"/>
</dbReference>
<dbReference type="InterPro" id="IPR003439">
    <property type="entry name" value="ABC_transporter-like_ATP-bd"/>
</dbReference>
<dbReference type="InParanoid" id="J3KM04"/>
<dbReference type="RefSeq" id="XP_001248967.2">
    <property type="nucleotide sequence ID" value="XM_001248966.2"/>
</dbReference>
<name>J3KM04_COCIM</name>
<dbReference type="GO" id="GO:0005524">
    <property type="term" value="F:ATP binding"/>
    <property type="evidence" value="ECO:0007669"/>
    <property type="project" value="UniProtKB-KW"/>
</dbReference>
<evidence type="ECO:0000256" key="7">
    <source>
        <dbReference type="ARBA" id="ARBA00022741"/>
    </source>
</evidence>
<keyword evidence="9 12" id="KW-1133">Transmembrane helix</keyword>
<proteinExistence type="predicted"/>
<dbReference type="Proteomes" id="UP000001261">
    <property type="component" value="Unassembled WGS sequence"/>
</dbReference>
<dbReference type="InterPro" id="IPR027417">
    <property type="entry name" value="P-loop_NTPase"/>
</dbReference>
<dbReference type="GO" id="GO:0016887">
    <property type="term" value="F:ATP hydrolysis activity"/>
    <property type="evidence" value="ECO:0007669"/>
    <property type="project" value="InterPro"/>
</dbReference>
<dbReference type="SUPFAM" id="SSF53448">
    <property type="entry name" value="Nucleotide-diphospho-sugar transferases"/>
    <property type="match status" value="1"/>
</dbReference>
<dbReference type="SMART" id="SM00382">
    <property type="entry name" value="AAA"/>
    <property type="match status" value="1"/>
</dbReference>
<dbReference type="GO" id="GO:0005886">
    <property type="term" value="C:plasma membrane"/>
    <property type="evidence" value="ECO:0007669"/>
    <property type="project" value="UniProtKB-SubCell"/>
</dbReference>
<feature type="transmembrane region" description="Helical" evidence="12">
    <location>
        <begin position="372"/>
        <end position="394"/>
    </location>
</feature>
<reference evidence="15" key="2">
    <citation type="journal article" date="2010" name="Genome Res.">
        <title>Population genomic sequencing of Coccidioides fungi reveals recent hybridization and transposon control.</title>
        <authorList>
            <person name="Neafsey D.E."/>
            <person name="Barker B.M."/>
            <person name="Sharpton T.J."/>
            <person name="Stajich J.E."/>
            <person name="Park D.J."/>
            <person name="Whiston E."/>
            <person name="Hung C.-Y."/>
            <person name="McMahan C."/>
            <person name="White J."/>
            <person name="Sykes S."/>
            <person name="Heiman D."/>
            <person name="Young S."/>
            <person name="Zeng Q."/>
            <person name="Abouelleil A."/>
            <person name="Aftuck L."/>
            <person name="Bessette D."/>
            <person name="Brown A."/>
            <person name="FitzGerald M."/>
            <person name="Lui A."/>
            <person name="Macdonald J.P."/>
            <person name="Priest M."/>
            <person name="Orbach M.J."/>
            <person name="Galgiani J.N."/>
            <person name="Kirkland T.N."/>
            <person name="Cole G.T."/>
            <person name="Birren B.W."/>
            <person name="Henn M.R."/>
            <person name="Taylor J.W."/>
            <person name="Rounsley S.D."/>
        </authorList>
    </citation>
    <scope>GENOME REANNOTATION</scope>
    <source>
        <strain evidence="15">RS</strain>
    </source>
</reference>
<evidence type="ECO:0000256" key="6">
    <source>
        <dbReference type="ARBA" id="ARBA00022692"/>
    </source>
</evidence>
<comment type="subcellular location">
    <subcellularLocation>
        <location evidence="1">Cell membrane</location>
        <topology evidence="1">Multi-pass membrane protein</topology>
    </subcellularLocation>
</comment>
<dbReference type="InterPro" id="IPR011527">
    <property type="entry name" value="ABC1_TM_dom"/>
</dbReference>
<evidence type="ECO:0000256" key="4">
    <source>
        <dbReference type="ARBA" id="ARBA00022676"/>
    </source>
</evidence>
<dbReference type="KEGG" id="cim:CIMG_02738"/>
<dbReference type="SUPFAM" id="SSF90123">
    <property type="entry name" value="ABC transporter transmembrane region"/>
    <property type="match status" value="1"/>
</dbReference>
<dbReference type="InterPro" id="IPR003593">
    <property type="entry name" value="AAA+_ATPase"/>
</dbReference>
<dbReference type="Gene3D" id="1.20.1560.10">
    <property type="entry name" value="ABC transporter type 1, transmembrane domain"/>
    <property type="match status" value="1"/>
</dbReference>
<evidence type="ECO:0000313" key="14">
    <source>
        <dbReference type="EMBL" id="EAS37384.3"/>
    </source>
</evidence>
<evidence type="ECO:0000259" key="13">
    <source>
        <dbReference type="PROSITE" id="PS50893"/>
    </source>
</evidence>